<dbReference type="Proteomes" id="UP001231189">
    <property type="component" value="Unassembled WGS sequence"/>
</dbReference>
<organism evidence="5 6">
    <name type="scientific">Lolium multiflorum</name>
    <name type="common">Italian ryegrass</name>
    <name type="synonym">Lolium perenne subsp. multiflorum</name>
    <dbReference type="NCBI Taxonomy" id="4521"/>
    <lineage>
        <taxon>Eukaryota</taxon>
        <taxon>Viridiplantae</taxon>
        <taxon>Streptophyta</taxon>
        <taxon>Embryophyta</taxon>
        <taxon>Tracheophyta</taxon>
        <taxon>Spermatophyta</taxon>
        <taxon>Magnoliopsida</taxon>
        <taxon>Liliopsida</taxon>
        <taxon>Poales</taxon>
        <taxon>Poaceae</taxon>
        <taxon>BOP clade</taxon>
        <taxon>Pooideae</taxon>
        <taxon>Poodae</taxon>
        <taxon>Poeae</taxon>
        <taxon>Poeae Chloroplast Group 2 (Poeae type)</taxon>
        <taxon>Loliodinae</taxon>
        <taxon>Loliinae</taxon>
        <taxon>Lolium</taxon>
    </lineage>
</organism>
<dbReference type="PANTHER" id="PTHR31415:SF156">
    <property type="entry name" value="OS01G0864300 PROTEIN"/>
    <property type="match status" value="1"/>
</dbReference>
<keyword evidence="4" id="KW-0812">Transmembrane</keyword>
<comment type="caution">
    <text evidence="5">The sequence shown here is derived from an EMBL/GenBank/DDBJ whole genome shotgun (WGS) entry which is preliminary data.</text>
</comment>
<dbReference type="GO" id="GO:0005886">
    <property type="term" value="C:plasma membrane"/>
    <property type="evidence" value="ECO:0007669"/>
    <property type="project" value="TreeGrafter"/>
</dbReference>
<evidence type="ECO:0000256" key="3">
    <source>
        <dbReference type="SAM" id="MobiDB-lite"/>
    </source>
</evidence>
<dbReference type="EMBL" id="JAUUTY010000003">
    <property type="protein sequence ID" value="KAK1668547.1"/>
    <property type="molecule type" value="Genomic_DNA"/>
</dbReference>
<evidence type="ECO:0008006" key="7">
    <source>
        <dbReference type="Google" id="ProtNLM"/>
    </source>
</evidence>
<feature type="transmembrane region" description="Helical" evidence="4">
    <location>
        <begin position="40"/>
        <end position="64"/>
    </location>
</feature>
<name>A0AAD8T234_LOLMU</name>
<dbReference type="GO" id="GO:0098542">
    <property type="term" value="P:defense response to other organism"/>
    <property type="evidence" value="ECO:0007669"/>
    <property type="project" value="InterPro"/>
</dbReference>
<gene>
    <name evidence="5" type="ORF">QYE76_056706</name>
</gene>
<feature type="compositionally biased region" description="Basic and acidic residues" evidence="3">
    <location>
        <begin position="1"/>
        <end position="13"/>
    </location>
</feature>
<feature type="region of interest" description="Disordered" evidence="3">
    <location>
        <begin position="1"/>
        <end position="22"/>
    </location>
</feature>
<keyword evidence="6" id="KW-1185">Reference proteome</keyword>
<sequence>MASHEHKIDHLDQGYDGPTIPGKDPPTARRLPCVAVANPYALLCTAFRALIAVGVVALVLSLVFQLLNLKAYVDSALFTRFDLGTGGNGTTAQLNYNLTVALSIRNPNPKRAVVYPRLEALALYAVERFGYMSFPRMRQERQNTMEIRPSFDGQSPVAAAASKRDKGEGFFSINVKVYTRVRLNVAVVNSVVYSPDVDCYVTVPDPGNSTAVAQGFAATECAHVDDCSLLKNENLGGED</sequence>
<reference evidence="5" key="1">
    <citation type="submission" date="2023-07" db="EMBL/GenBank/DDBJ databases">
        <title>A chromosome-level genome assembly of Lolium multiflorum.</title>
        <authorList>
            <person name="Chen Y."/>
            <person name="Copetti D."/>
            <person name="Kolliker R."/>
            <person name="Studer B."/>
        </authorList>
    </citation>
    <scope>NUCLEOTIDE SEQUENCE</scope>
    <source>
        <strain evidence="5">02402/16</strain>
        <tissue evidence="5">Leaf</tissue>
    </source>
</reference>
<evidence type="ECO:0000313" key="6">
    <source>
        <dbReference type="Proteomes" id="UP001231189"/>
    </source>
</evidence>
<accession>A0AAD8T234</accession>
<protein>
    <recommendedName>
        <fullName evidence="7">Late embryogenesis abundant protein LEA-2 subgroup domain-containing protein</fullName>
    </recommendedName>
</protein>
<dbReference type="GO" id="GO:0009506">
    <property type="term" value="C:plasmodesma"/>
    <property type="evidence" value="ECO:0007669"/>
    <property type="project" value="TreeGrafter"/>
</dbReference>
<keyword evidence="4" id="KW-1133">Transmembrane helix</keyword>
<dbReference type="AlphaFoldDB" id="A0AAD8T234"/>
<dbReference type="InterPro" id="IPR044839">
    <property type="entry name" value="NDR1-like"/>
</dbReference>
<evidence type="ECO:0000256" key="1">
    <source>
        <dbReference type="ARBA" id="ARBA00004370"/>
    </source>
</evidence>
<evidence type="ECO:0000313" key="5">
    <source>
        <dbReference type="EMBL" id="KAK1668547.1"/>
    </source>
</evidence>
<dbReference type="PANTHER" id="PTHR31415">
    <property type="entry name" value="OS05G0367900 PROTEIN"/>
    <property type="match status" value="1"/>
</dbReference>
<keyword evidence="2 4" id="KW-0472">Membrane</keyword>
<comment type="subcellular location">
    <subcellularLocation>
        <location evidence="1">Membrane</location>
    </subcellularLocation>
</comment>
<evidence type="ECO:0000256" key="2">
    <source>
        <dbReference type="ARBA" id="ARBA00023136"/>
    </source>
</evidence>
<evidence type="ECO:0000256" key="4">
    <source>
        <dbReference type="SAM" id="Phobius"/>
    </source>
</evidence>
<proteinExistence type="predicted"/>